<keyword evidence="5" id="KW-1185">Reference proteome</keyword>
<proteinExistence type="predicted"/>
<accession>A0A176QDG5</accession>
<evidence type="ECO:0000313" key="5">
    <source>
        <dbReference type="Proteomes" id="UP000076976"/>
    </source>
</evidence>
<dbReference type="InterPro" id="IPR027417">
    <property type="entry name" value="P-loop_NTPase"/>
</dbReference>
<evidence type="ECO:0000313" key="4">
    <source>
        <dbReference type="EMBL" id="OAB87807.1"/>
    </source>
</evidence>
<dbReference type="GO" id="GO:0051782">
    <property type="term" value="P:negative regulation of cell division"/>
    <property type="evidence" value="ECO:0007669"/>
    <property type="project" value="TreeGrafter"/>
</dbReference>
<dbReference type="PANTHER" id="PTHR43384">
    <property type="entry name" value="SEPTUM SITE-DETERMINING PROTEIN MIND HOMOLOG, CHLOROPLASTIC-RELATED"/>
    <property type="match status" value="1"/>
</dbReference>
<dbReference type="InterPro" id="IPR050625">
    <property type="entry name" value="ParA/MinD_ATPase"/>
</dbReference>
<comment type="caution">
    <text evidence="4">The sequence shown here is derived from an EMBL/GenBank/DDBJ whole genome shotgun (WGS) entry which is preliminary data.</text>
</comment>
<dbReference type="GO" id="GO:0005829">
    <property type="term" value="C:cytosol"/>
    <property type="evidence" value="ECO:0007669"/>
    <property type="project" value="TreeGrafter"/>
</dbReference>
<evidence type="ECO:0000256" key="2">
    <source>
        <dbReference type="ARBA" id="ARBA00022840"/>
    </source>
</evidence>
<dbReference type="GO" id="GO:0009898">
    <property type="term" value="C:cytoplasmic side of plasma membrane"/>
    <property type="evidence" value="ECO:0007669"/>
    <property type="project" value="TreeGrafter"/>
</dbReference>
<dbReference type="RefSeq" id="WP_068273551.1">
    <property type="nucleotide sequence ID" value="NZ_LQZG01000002.1"/>
</dbReference>
<evidence type="ECO:0008006" key="6">
    <source>
        <dbReference type="Google" id="ProtNLM"/>
    </source>
</evidence>
<keyword evidence="2" id="KW-0067">ATP-binding</keyword>
<reference evidence="4 5" key="1">
    <citation type="submission" date="2016-01" db="EMBL/GenBank/DDBJ databases">
        <title>Janibacter melonis strain CD11_4 genome sequencing and assembly.</title>
        <authorList>
            <person name="Nair G.R."/>
            <person name="Kaur G."/>
            <person name="Chander A.M."/>
            <person name="Mayilraj S."/>
        </authorList>
    </citation>
    <scope>NUCLEOTIDE SEQUENCE [LARGE SCALE GENOMIC DNA]</scope>
    <source>
        <strain evidence="4 5">CD11-4</strain>
    </source>
</reference>
<dbReference type="Proteomes" id="UP000076976">
    <property type="component" value="Unassembled WGS sequence"/>
</dbReference>
<feature type="region of interest" description="Disordered" evidence="3">
    <location>
        <begin position="114"/>
        <end position="143"/>
    </location>
</feature>
<keyword evidence="1" id="KW-0547">Nucleotide-binding</keyword>
<sequence>MIDVLVAVGHGWESRLVTAIDEVPGVRVARRCPDLADLLAAVAAGHGDVAIVSADLRGVGRDAVARMSGDGVAVVGASAEGDEPSERVLRQLGVETVVHPGLDRDELRERLGTAARSTARRADETQVDAGGPGGVGDDGKVADDEPVRGRVVAVWGPTGAPGRTTVAVGVASEAAALGVPTVLLDLDTYGASVAQALSMLDESPGIAAAARASELGTLDLVSLARLAPEVAPGLRVVSGVVSPQRWPELRASAVEQVLELARGLAPLVVLDLGFCVEEDEELSYDTAAPRRNATTLTALAVADDLLVVGAGDPVGLQRLVRAVQSLASVPSPQPRTVVNKVRAAAVGPDPRRRISESLERFAGLTGLVFVPDDPAATDAAMLAGATLAESAPSSPARLALRALAADLLDVEVPRAERHERRGLRRARTRSR</sequence>
<name>A0A176QDG5_9MICO</name>
<dbReference type="STRING" id="262209.AWH69_07140"/>
<evidence type="ECO:0000256" key="3">
    <source>
        <dbReference type="SAM" id="MobiDB-lite"/>
    </source>
</evidence>
<dbReference type="PANTHER" id="PTHR43384:SF6">
    <property type="entry name" value="SEPTUM SITE-DETERMINING PROTEIN MIND HOMOLOG, CHLOROPLASTIC"/>
    <property type="match status" value="1"/>
</dbReference>
<organism evidence="4 5">
    <name type="scientific">Janibacter melonis</name>
    <dbReference type="NCBI Taxonomy" id="262209"/>
    <lineage>
        <taxon>Bacteria</taxon>
        <taxon>Bacillati</taxon>
        <taxon>Actinomycetota</taxon>
        <taxon>Actinomycetes</taxon>
        <taxon>Micrococcales</taxon>
        <taxon>Intrasporangiaceae</taxon>
        <taxon>Janibacter</taxon>
    </lineage>
</organism>
<dbReference type="GO" id="GO:0016887">
    <property type="term" value="F:ATP hydrolysis activity"/>
    <property type="evidence" value="ECO:0007669"/>
    <property type="project" value="TreeGrafter"/>
</dbReference>
<gene>
    <name evidence="4" type="ORF">AWH69_07140</name>
</gene>
<dbReference type="AlphaFoldDB" id="A0A176QDG5"/>
<evidence type="ECO:0000256" key="1">
    <source>
        <dbReference type="ARBA" id="ARBA00022741"/>
    </source>
</evidence>
<dbReference type="SUPFAM" id="SSF52540">
    <property type="entry name" value="P-loop containing nucleoside triphosphate hydrolases"/>
    <property type="match status" value="1"/>
</dbReference>
<dbReference type="Gene3D" id="3.40.50.300">
    <property type="entry name" value="P-loop containing nucleotide triphosphate hydrolases"/>
    <property type="match status" value="1"/>
</dbReference>
<dbReference type="EMBL" id="LQZG01000002">
    <property type="protein sequence ID" value="OAB87807.1"/>
    <property type="molecule type" value="Genomic_DNA"/>
</dbReference>
<protein>
    <recommendedName>
        <fullName evidence="6">Chromosome partitioning protein</fullName>
    </recommendedName>
</protein>
<dbReference type="GO" id="GO:0005524">
    <property type="term" value="F:ATP binding"/>
    <property type="evidence" value="ECO:0007669"/>
    <property type="project" value="UniProtKB-KW"/>
</dbReference>